<proteinExistence type="predicted"/>
<accession>A0AAV4WUF2</accession>
<comment type="caution">
    <text evidence="1">The sequence shown here is derived from an EMBL/GenBank/DDBJ whole genome shotgun (WGS) entry which is preliminary data.</text>
</comment>
<evidence type="ECO:0000313" key="2">
    <source>
        <dbReference type="Proteomes" id="UP001054837"/>
    </source>
</evidence>
<reference evidence="1 2" key="1">
    <citation type="submission" date="2021-06" db="EMBL/GenBank/DDBJ databases">
        <title>Caerostris darwini draft genome.</title>
        <authorList>
            <person name="Kono N."/>
            <person name="Arakawa K."/>
        </authorList>
    </citation>
    <scope>NUCLEOTIDE SEQUENCE [LARGE SCALE GENOMIC DNA]</scope>
</reference>
<gene>
    <name evidence="1" type="ORF">CDAR_311041</name>
</gene>
<organism evidence="1 2">
    <name type="scientific">Caerostris darwini</name>
    <dbReference type="NCBI Taxonomy" id="1538125"/>
    <lineage>
        <taxon>Eukaryota</taxon>
        <taxon>Metazoa</taxon>
        <taxon>Ecdysozoa</taxon>
        <taxon>Arthropoda</taxon>
        <taxon>Chelicerata</taxon>
        <taxon>Arachnida</taxon>
        <taxon>Araneae</taxon>
        <taxon>Araneomorphae</taxon>
        <taxon>Entelegynae</taxon>
        <taxon>Araneoidea</taxon>
        <taxon>Araneidae</taxon>
        <taxon>Caerostris</taxon>
    </lineage>
</organism>
<evidence type="ECO:0000313" key="1">
    <source>
        <dbReference type="EMBL" id="GIY85913.1"/>
    </source>
</evidence>
<dbReference type="Proteomes" id="UP001054837">
    <property type="component" value="Unassembled WGS sequence"/>
</dbReference>
<name>A0AAV4WUF2_9ARAC</name>
<keyword evidence="2" id="KW-1185">Reference proteome</keyword>
<dbReference type="AlphaFoldDB" id="A0AAV4WUF2"/>
<sequence>MRNSLPLLYDLPGTIGLAFFILKQVVDSKTSELTGANYASERGYLKSRRGRWTKGEAIHQEVHPVSAFFSPESGLRICSRTTGSSLTSRWPTYDDDCSAGPLLSRLPLSVHRRWERTVSRSQ</sequence>
<dbReference type="EMBL" id="BPLQ01015110">
    <property type="protein sequence ID" value="GIY85913.1"/>
    <property type="molecule type" value="Genomic_DNA"/>
</dbReference>
<protein>
    <submittedName>
        <fullName evidence="1">Uncharacterized protein</fullName>
    </submittedName>
</protein>